<comment type="caution">
    <text evidence="1">The sequence shown here is derived from an EMBL/GenBank/DDBJ whole genome shotgun (WGS) entry which is preliminary data.</text>
</comment>
<organism evidence="1 2">
    <name type="scientific">Blattamonas nauphoetae</name>
    <dbReference type="NCBI Taxonomy" id="2049346"/>
    <lineage>
        <taxon>Eukaryota</taxon>
        <taxon>Metamonada</taxon>
        <taxon>Preaxostyla</taxon>
        <taxon>Oxymonadida</taxon>
        <taxon>Blattamonas</taxon>
    </lineage>
</organism>
<reference evidence="1 2" key="1">
    <citation type="journal article" date="2022" name="bioRxiv">
        <title>Genomics of Preaxostyla Flagellates Illuminates Evolutionary Transitions and the Path Towards Mitochondrial Loss.</title>
        <authorList>
            <person name="Novak L.V.F."/>
            <person name="Treitli S.C."/>
            <person name="Pyrih J."/>
            <person name="Halakuc P."/>
            <person name="Pipaliya S.V."/>
            <person name="Vacek V."/>
            <person name="Brzon O."/>
            <person name="Soukal P."/>
            <person name="Eme L."/>
            <person name="Dacks J.B."/>
            <person name="Karnkowska A."/>
            <person name="Elias M."/>
            <person name="Hampl V."/>
        </authorList>
    </citation>
    <scope>NUCLEOTIDE SEQUENCE [LARGE SCALE GENOMIC DNA]</scope>
    <source>
        <strain evidence="1">NAU3</strain>
        <tissue evidence="1">Gut</tissue>
    </source>
</reference>
<protein>
    <submittedName>
        <fullName evidence="1">Uncharacterized protein</fullName>
    </submittedName>
</protein>
<dbReference type="EMBL" id="JARBJD010000126">
    <property type="protein sequence ID" value="KAK2950993.1"/>
    <property type="molecule type" value="Genomic_DNA"/>
</dbReference>
<gene>
    <name evidence="1" type="ORF">BLNAU_14071</name>
</gene>
<dbReference type="Proteomes" id="UP001281761">
    <property type="component" value="Unassembled WGS sequence"/>
</dbReference>
<evidence type="ECO:0000313" key="2">
    <source>
        <dbReference type="Proteomes" id="UP001281761"/>
    </source>
</evidence>
<keyword evidence="2" id="KW-1185">Reference proteome</keyword>
<name>A0ABQ9XEU4_9EUKA</name>
<evidence type="ECO:0000313" key="1">
    <source>
        <dbReference type="EMBL" id="KAK2950993.1"/>
    </source>
</evidence>
<proteinExistence type="predicted"/>
<accession>A0ABQ9XEU4</accession>
<sequence length="633" mass="67299">MSTTLLNSSSIQLCDSTSGSPNIYNVDSKQTDGTLIPQVTRTTFITTFKMTLEGEKCVIEAATASAVSGSMGVLLGGANVPRVIHIPFGSSSISSLSGTTEVTTGSQGLLPTLAEGQSYSLQSVAIPGYDISPSVFTILPTLIGTSSVSLKLCGYSITTGTSTMVVQNPSGSSFTIDLTFSSETELVGSKGAATADSTKLKYGEDYRVTSITHSPQTIFFSTSLSFTVPCPPAILSSFTPTTDSDWMTLVFSGSGLVADSYTLTLTEQNPSGTTHTKEITLSRTSDTTLNRWNITLFPSISADLKYGTKYKVSRMESSIAVQSVTLPSFVITTPAEPSRVMTIVLERYSDSDKLAEFKVDGVAMTEDTTYKLILNETGTISQTSFIVTCLSTTVGTGSAVLFSSSSSSVQLNFNTNYTVTGVKDSTNQDVLFVSGLIFHTKAEPTRLVTFTSCSDSMVRNEQFWMTGRALDLSAQYRVGLSVSGVVNGGVEMSFNTKSKKWEGSASLFPLSGAELEFGTTYSVSSLTKGTDPMELLFETQSVTIQPEPARLVSATHAESASPNSTNLVLESRLLTKDAEYEIALSFSPSSSSSMNTESTSTLIVTVTSETYNSFTLSLYPLSTASRTSSTCES</sequence>